<dbReference type="Proteomes" id="UP000015105">
    <property type="component" value="Chromosome 2D"/>
</dbReference>
<dbReference type="Gramene" id="AET2Gv20704200.6">
    <property type="protein sequence ID" value="AET2Gv20704200.6"/>
    <property type="gene ID" value="AET2Gv20704200"/>
</dbReference>
<reference evidence="2" key="5">
    <citation type="journal article" date="2021" name="G3 (Bethesda)">
        <title>Aegilops tauschii genome assembly Aet v5.0 features greater sequence contiguity and improved annotation.</title>
        <authorList>
            <person name="Wang L."/>
            <person name="Zhu T."/>
            <person name="Rodriguez J.C."/>
            <person name="Deal K.R."/>
            <person name="Dubcovsky J."/>
            <person name="McGuire P.E."/>
            <person name="Lux T."/>
            <person name="Spannagl M."/>
            <person name="Mayer K.F.X."/>
            <person name="Baldrich P."/>
            <person name="Meyers B.C."/>
            <person name="Huo N."/>
            <person name="Gu Y.Q."/>
            <person name="Zhou H."/>
            <person name="Devos K.M."/>
            <person name="Bennetzen J.L."/>
            <person name="Unver T."/>
            <person name="Budak H."/>
            <person name="Gulick P.J."/>
            <person name="Galiba G."/>
            <person name="Kalapos B."/>
            <person name="Nelson D.R."/>
            <person name="Li P."/>
            <person name="You F.M."/>
            <person name="Luo M.C."/>
            <person name="Dvorak J."/>
        </authorList>
    </citation>
    <scope>NUCLEOTIDE SEQUENCE [LARGE SCALE GENOMIC DNA]</scope>
    <source>
        <strain evidence="2">cv. AL8/78</strain>
    </source>
</reference>
<keyword evidence="3" id="KW-1185">Reference proteome</keyword>
<evidence type="ECO:0000313" key="3">
    <source>
        <dbReference type="Proteomes" id="UP000015105"/>
    </source>
</evidence>
<proteinExistence type="predicted"/>
<dbReference type="AlphaFoldDB" id="A0A453C201"/>
<feature type="region of interest" description="Disordered" evidence="1">
    <location>
        <begin position="14"/>
        <end position="42"/>
    </location>
</feature>
<sequence length="106" mass="11234">IKSNIRAVCRESKSISSTVSSPPSRTGAFLSSSRPSPCPRAAAVPSLSITTDASAPLSPNPLSVSPPSPLPFYLIPSMLALVPIRNFGHCFLRYEDFVIPPIARAV</sequence>
<feature type="compositionally biased region" description="Low complexity" evidence="1">
    <location>
        <begin position="31"/>
        <end position="42"/>
    </location>
</feature>
<accession>A0A453C201</accession>
<reference evidence="2" key="3">
    <citation type="journal article" date="2017" name="Nature">
        <title>Genome sequence of the progenitor of the wheat D genome Aegilops tauschii.</title>
        <authorList>
            <person name="Luo M.C."/>
            <person name="Gu Y.Q."/>
            <person name="Puiu D."/>
            <person name="Wang H."/>
            <person name="Twardziok S.O."/>
            <person name="Deal K.R."/>
            <person name="Huo N."/>
            <person name="Zhu T."/>
            <person name="Wang L."/>
            <person name="Wang Y."/>
            <person name="McGuire P.E."/>
            <person name="Liu S."/>
            <person name="Long H."/>
            <person name="Ramasamy R.K."/>
            <person name="Rodriguez J.C."/>
            <person name="Van S.L."/>
            <person name="Yuan L."/>
            <person name="Wang Z."/>
            <person name="Xia Z."/>
            <person name="Xiao L."/>
            <person name="Anderson O.D."/>
            <person name="Ouyang S."/>
            <person name="Liang Y."/>
            <person name="Zimin A.V."/>
            <person name="Pertea G."/>
            <person name="Qi P."/>
            <person name="Bennetzen J.L."/>
            <person name="Dai X."/>
            <person name="Dawson M.W."/>
            <person name="Muller H.G."/>
            <person name="Kugler K."/>
            <person name="Rivarola-Duarte L."/>
            <person name="Spannagl M."/>
            <person name="Mayer K.F.X."/>
            <person name="Lu F.H."/>
            <person name="Bevan M.W."/>
            <person name="Leroy P."/>
            <person name="Li P."/>
            <person name="You F.M."/>
            <person name="Sun Q."/>
            <person name="Liu Z."/>
            <person name="Lyons E."/>
            <person name="Wicker T."/>
            <person name="Salzberg S.L."/>
            <person name="Devos K.M."/>
            <person name="Dvorak J."/>
        </authorList>
    </citation>
    <scope>NUCLEOTIDE SEQUENCE [LARGE SCALE GENOMIC DNA]</scope>
    <source>
        <strain evidence="2">cv. AL8/78</strain>
    </source>
</reference>
<reference evidence="2" key="4">
    <citation type="submission" date="2019-03" db="UniProtKB">
        <authorList>
            <consortium name="EnsemblPlants"/>
        </authorList>
    </citation>
    <scope>IDENTIFICATION</scope>
</reference>
<name>A0A453C201_AEGTS</name>
<organism evidence="2 3">
    <name type="scientific">Aegilops tauschii subsp. strangulata</name>
    <name type="common">Goatgrass</name>
    <dbReference type="NCBI Taxonomy" id="200361"/>
    <lineage>
        <taxon>Eukaryota</taxon>
        <taxon>Viridiplantae</taxon>
        <taxon>Streptophyta</taxon>
        <taxon>Embryophyta</taxon>
        <taxon>Tracheophyta</taxon>
        <taxon>Spermatophyta</taxon>
        <taxon>Magnoliopsida</taxon>
        <taxon>Liliopsida</taxon>
        <taxon>Poales</taxon>
        <taxon>Poaceae</taxon>
        <taxon>BOP clade</taxon>
        <taxon>Pooideae</taxon>
        <taxon>Triticodae</taxon>
        <taxon>Triticeae</taxon>
        <taxon>Triticinae</taxon>
        <taxon>Aegilops</taxon>
    </lineage>
</organism>
<reference evidence="3" key="2">
    <citation type="journal article" date="2017" name="Nat. Plants">
        <title>The Aegilops tauschii genome reveals multiple impacts of transposons.</title>
        <authorList>
            <person name="Zhao G."/>
            <person name="Zou C."/>
            <person name="Li K."/>
            <person name="Wang K."/>
            <person name="Li T."/>
            <person name="Gao L."/>
            <person name="Zhang X."/>
            <person name="Wang H."/>
            <person name="Yang Z."/>
            <person name="Liu X."/>
            <person name="Jiang W."/>
            <person name="Mao L."/>
            <person name="Kong X."/>
            <person name="Jiao Y."/>
            <person name="Jia J."/>
        </authorList>
    </citation>
    <scope>NUCLEOTIDE SEQUENCE [LARGE SCALE GENOMIC DNA]</scope>
    <source>
        <strain evidence="3">cv. AL8/78</strain>
    </source>
</reference>
<feature type="compositionally biased region" description="Low complexity" evidence="1">
    <location>
        <begin position="14"/>
        <end position="24"/>
    </location>
</feature>
<protein>
    <submittedName>
        <fullName evidence="2">Uncharacterized protein</fullName>
    </submittedName>
</protein>
<evidence type="ECO:0000256" key="1">
    <source>
        <dbReference type="SAM" id="MobiDB-lite"/>
    </source>
</evidence>
<evidence type="ECO:0000313" key="2">
    <source>
        <dbReference type="EnsemblPlants" id="AET2Gv20704200.6"/>
    </source>
</evidence>
<reference evidence="3" key="1">
    <citation type="journal article" date="2014" name="Science">
        <title>Ancient hybridizations among the ancestral genomes of bread wheat.</title>
        <authorList>
            <consortium name="International Wheat Genome Sequencing Consortium,"/>
            <person name="Marcussen T."/>
            <person name="Sandve S.R."/>
            <person name="Heier L."/>
            <person name="Spannagl M."/>
            <person name="Pfeifer M."/>
            <person name="Jakobsen K.S."/>
            <person name="Wulff B.B."/>
            <person name="Steuernagel B."/>
            <person name="Mayer K.F."/>
            <person name="Olsen O.A."/>
        </authorList>
    </citation>
    <scope>NUCLEOTIDE SEQUENCE [LARGE SCALE GENOMIC DNA]</scope>
    <source>
        <strain evidence="3">cv. AL8/78</strain>
    </source>
</reference>
<dbReference type="EnsemblPlants" id="AET2Gv20704200.6">
    <property type="protein sequence ID" value="AET2Gv20704200.6"/>
    <property type="gene ID" value="AET2Gv20704200"/>
</dbReference>